<dbReference type="InterPro" id="IPR018253">
    <property type="entry name" value="DnaJ_domain_CS"/>
</dbReference>
<dbReference type="SUPFAM" id="SSF49493">
    <property type="entry name" value="HSP40/DnaJ peptide-binding domain"/>
    <property type="match status" value="2"/>
</dbReference>
<evidence type="ECO:0000256" key="2">
    <source>
        <dbReference type="ARBA" id="ARBA00023125"/>
    </source>
</evidence>
<dbReference type="Pfam" id="PF00226">
    <property type="entry name" value="DnaJ"/>
    <property type="match status" value="1"/>
</dbReference>
<dbReference type="PROSITE" id="PS50076">
    <property type="entry name" value="DNAJ_2"/>
    <property type="match status" value="1"/>
</dbReference>
<dbReference type="Pfam" id="PF01556">
    <property type="entry name" value="DnaJ_C"/>
    <property type="match status" value="1"/>
</dbReference>
<dbReference type="GO" id="GO:0006457">
    <property type="term" value="P:protein folding"/>
    <property type="evidence" value="ECO:0007669"/>
    <property type="project" value="InterPro"/>
</dbReference>
<keyword evidence="1" id="KW-0963">Cytoplasm</keyword>
<dbReference type="GO" id="GO:0003677">
    <property type="term" value="F:DNA binding"/>
    <property type="evidence" value="ECO:0007669"/>
    <property type="project" value="UniProtKB-KW"/>
</dbReference>
<dbReference type="InterPro" id="IPR001623">
    <property type="entry name" value="DnaJ_domain"/>
</dbReference>
<dbReference type="Proteomes" id="UP000054903">
    <property type="component" value="Unassembled WGS sequence"/>
</dbReference>
<dbReference type="PANTHER" id="PTHR24078">
    <property type="entry name" value="DNAJ HOMOLOG SUBFAMILY C MEMBER"/>
    <property type="match status" value="1"/>
</dbReference>
<keyword evidence="2" id="KW-0238">DNA-binding</keyword>
<sequence>MKYKDYYAVMGVPRNATEAEIKTAYRKLARKFHPDLNQDENAEKRFKEVGEAYQVLKDPEKRAAFDALGTGFKDGDEIRPRTQPGADYGSDYSGDYGSAADAQDAEDFFSDLFGTRARQSARSYTPEWPGEDLHARVAVSLEDVYNGAQRTLNLQMPVIDDQGRVTYQTRTLDVAIPKGILDGQRLRLAGQGGPGIGNAPRGDLFLEIALDTHKRYRVDGRDVTIDLPLAPWEAALGAEVVVPTPSGDVTVTVPAGSAAGRRLRLKGRGIPGNPPGDFYVMLGIVLPSADTEARKAAYAEMRKAFDFDPRAHFYG</sequence>
<dbReference type="AlphaFoldDB" id="A0A158E3P6"/>
<gene>
    <name evidence="5" type="ORF">AWB77_06163</name>
</gene>
<dbReference type="PROSITE" id="PS00636">
    <property type="entry name" value="DNAJ_1"/>
    <property type="match status" value="1"/>
</dbReference>
<protein>
    <submittedName>
        <fullName evidence="5">Chaperone protein DnaJ</fullName>
    </submittedName>
</protein>
<accession>A0A158E3P6</accession>
<proteinExistence type="predicted"/>
<dbReference type="InterPro" id="IPR036869">
    <property type="entry name" value="J_dom_sf"/>
</dbReference>
<dbReference type="PRINTS" id="PR00625">
    <property type="entry name" value="JDOMAIN"/>
</dbReference>
<comment type="caution">
    <text evidence="5">The sequence shown here is derived from an EMBL/GenBank/DDBJ whole genome shotgun (WGS) entry which is preliminary data.</text>
</comment>
<dbReference type="RefSeq" id="WP_061138185.1">
    <property type="nucleotide sequence ID" value="NZ_FCNX02000021.1"/>
</dbReference>
<dbReference type="InterPro" id="IPR051339">
    <property type="entry name" value="DnaJ_subfamily_B"/>
</dbReference>
<evidence type="ECO:0000256" key="1">
    <source>
        <dbReference type="ARBA" id="ARBA00022490"/>
    </source>
</evidence>
<dbReference type="OrthoDB" id="9779889at2"/>
<dbReference type="PANTHER" id="PTHR24078:SF553">
    <property type="entry name" value="DNAJ HOMOLOG SUBFAMILY B MEMBER 5"/>
    <property type="match status" value="1"/>
</dbReference>
<dbReference type="STRING" id="1777138.AWB77_06163"/>
<dbReference type="GO" id="GO:0051087">
    <property type="term" value="F:protein-folding chaperone binding"/>
    <property type="evidence" value="ECO:0007669"/>
    <property type="project" value="TreeGrafter"/>
</dbReference>
<evidence type="ECO:0000313" key="5">
    <source>
        <dbReference type="EMBL" id="SAL00547.1"/>
    </source>
</evidence>
<name>A0A158E3P6_9BURK</name>
<organism evidence="5 6">
    <name type="scientific">Caballeronia fortuita</name>
    <dbReference type="NCBI Taxonomy" id="1777138"/>
    <lineage>
        <taxon>Bacteria</taxon>
        <taxon>Pseudomonadati</taxon>
        <taxon>Pseudomonadota</taxon>
        <taxon>Betaproteobacteria</taxon>
        <taxon>Burkholderiales</taxon>
        <taxon>Burkholderiaceae</taxon>
        <taxon>Caballeronia</taxon>
    </lineage>
</organism>
<dbReference type="FunFam" id="2.60.260.20:FF:000008">
    <property type="entry name" value="Curved DNA-binding protein"/>
    <property type="match status" value="1"/>
</dbReference>
<dbReference type="SUPFAM" id="SSF46565">
    <property type="entry name" value="Chaperone J-domain"/>
    <property type="match status" value="1"/>
</dbReference>
<dbReference type="CDD" id="cd10747">
    <property type="entry name" value="DnaJ_C"/>
    <property type="match status" value="1"/>
</dbReference>
<evidence type="ECO:0000256" key="3">
    <source>
        <dbReference type="ARBA" id="ARBA00023186"/>
    </source>
</evidence>
<dbReference type="CDD" id="cd06257">
    <property type="entry name" value="DnaJ"/>
    <property type="match status" value="1"/>
</dbReference>
<dbReference type="SMART" id="SM00271">
    <property type="entry name" value="DnaJ"/>
    <property type="match status" value="1"/>
</dbReference>
<keyword evidence="6" id="KW-1185">Reference proteome</keyword>
<dbReference type="GO" id="GO:0051082">
    <property type="term" value="F:unfolded protein binding"/>
    <property type="evidence" value="ECO:0007669"/>
    <property type="project" value="InterPro"/>
</dbReference>
<keyword evidence="3" id="KW-0143">Chaperone</keyword>
<dbReference type="EMBL" id="FCNX02000021">
    <property type="protein sequence ID" value="SAL00547.1"/>
    <property type="molecule type" value="Genomic_DNA"/>
</dbReference>
<evidence type="ECO:0000259" key="4">
    <source>
        <dbReference type="PROSITE" id="PS50076"/>
    </source>
</evidence>
<feature type="domain" description="J" evidence="4">
    <location>
        <begin position="5"/>
        <end position="69"/>
    </location>
</feature>
<dbReference type="Gene3D" id="2.60.260.20">
    <property type="entry name" value="Urease metallochaperone UreE, N-terminal domain"/>
    <property type="match status" value="2"/>
</dbReference>
<evidence type="ECO:0000313" key="6">
    <source>
        <dbReference type="Proteomes" id="UP000054903"/>
    </source>
</evidence>
<dbReference type="GO" id="GO:0005829">
    <property type="term" value="C:cytosol"/>
    <property type="evidence" value="ECO:0007669"/>
    <property type="project" value="TreeGrafter"/>
</dbReference>
<reference evidence="5" key="1">
    <citation type="submission" date="2016-01" db="EMBL/GenBank/DDBJ databases">
        <authorList>
            <person name="Peeters C."/>
        </authorList>
    </citation>
    <scope>NUCLEOTIDE SEQUENCE</scope>
    <source>
        <strain evidence="5">LMG 29320</strain>
    </source>
</reference>
<dbReference type="Gene3D" id="1.10.287.110">
    <property type="entry name" value="DnaJ domain"/>
    <property type="match status" value="1"/>
</dbReference>
<dbReference type="InterPro" id="IPR008971">
    <property type="entry name" value="HSP40/DnaJ_pept-bd"/>
</dbReference>
<dbReference type="InterPro" id="IPR002939">
    <property type="entry name" value="DnaJ_C"/>
</dbReference>